<dbReference type="Proteomes" id="UP000828390">
    <property type="component" value="Unassembled WGS sequence"/>
</dbReference>
<dbReference type="EMBL" id="JAIWYP010000013">
    <property type="protein sequence ID" value="KAH3720087.1"/>
    <property type="molecule type" value="Genomic_DNA"/>
</dbReference>
<reference evidence="1" key="1">
    <citation type="journal article" date="2019" name="bioRxiv">
        <title>The Genome of the Zebra Mussel, Dreissena polymorpha: A Resource for Invasive Species Research.</title>
        <authorList>
            <person name="McCartney M.A."/>
            <person name="Auch B."/>
            <person name="Kono T."/>
            <person name="Mallez S."/>
            <person name="Zhang Y."/>
            <person name="Obille A."/>
            <person name="Becker A."/>
            <person name="Abrahante J.E."/>
            <person name="Garbe J."/>
            <person name="Badalamenti J.P."/>
            <person name="Herman A."/>
            <person name="Mangelson H."/>
            <person name="Liachko I."/>
            <person name="Sullivan S."/>
            <person name="Sone E.D."/>
            <person name="Koren S."/>
            <person name="Silverstein K.A.T."/>
            <person name="Beckman K.B."/>
            <person name="Gohl D.M."/>
        </authorList>
    </citation>
    <scope>NUCLEOTIDE SEQUENCE</scope>
    <source>
        <strain evidence="1">Duluth1</strain>
        <tissue evidence="1">Whole animal</tissue>
    </source>
</reference>
<evidence type="ECO:0000313" key="1">
    <source>
        <dbReference type="EMBL" id="KAH3720087.1"/>
    </source>
</evidence>
<comment type="caution">
    <text evidence="1">The sequence shown here is derived from an EMBL/GenBank/DDBJ whole genome shotgun (WGS) entry which is preliminary data.</text>
</comment>
<sequence length="53" mass="5703">MSPTTGVGDIKSSPSSAPYFLHTGDLAVPLFPSLYRPDLWQVRVSELPTINSG</sequence>
<dbReference type="EMBL" id="JAIWYP010000013">
    <property type="protein sequence ID" value="KAH3720582.1"/>
    <property type="molecule type" value="Genomic_DNA"/>
</dbReference>
<dbReference type="AlphaFoldDB" id="A0A9D4C9N0"/>
<keyword evidence="3" id="KW-1185">Reference proteome</keyword>
<name>A0A9D4C9N0_DREPO</name>
<protein>
    <submittedName>
        <fullName evidence="1">Uncharacterized protein</fullName>
    </submittedName>
</protein>
<organism evidence="1 3">
    <name type="scientific">Dreissena polymorpha</name>
    <name type="common">Zebra mussel</name>
    <name type="synonym">Mytilus polymorpha</name>
    <dbReference type="NCBI Taxonomy" id="45954"/>
    <lineage>
        <taxon>Eukaryota</taxon>
        <taxon>Metazoa</taxon>
        <taxon>Spiralia</taxon>
        <taxon>Lophotrochozoa</taxon>
        <taxon>Mollusca</taxon>
        <taxon>Bivalvia</taxon>
        <taxon>Autobranchia</taxon>
        <taxon>Heteroconchia</taxon>
        <taxon>Euheterodonta</taxon>
        <taxon>Imparidentia</taxon>
        <taxon>Neoheterodontei</taxon>
        <taxon>Myida</taxon>
        <taxon>Dreissenoidea</taxon>
        <taxon>Dreissenidae</taxon>
        <taxon>Dreissena</taxon>
    </lineage>
</organism>
<evidence type="ECO:0000313" key="2">
    <source>
        <dbReference type="EMBL" id="KAH3720582.1"/>
    </source>
</evidence>
<evidence type="ECO:0000313" key="3">
    <source>
        <dbReference type="Proteomes" id="UP000828390"/>
    </source>
</evidence>
<gene>
    <name evidence="1" type="ORF">DPMN_062980</name>
    <name evidence="2" type="ORF">DPMN_063482</name>
</gene>
<accession>A0A9D4C9N0</accession>
<proteinExistence type="predicted"/>
<reference evidence="1" key="2">
    <citation type="submission" date="2020-11" db="EMBL/GenBank/DDBJ databases">
        <authorList>
            <person name="McCartney M.A."/>
            <person name="Auch B."/>
            <person name="Kono T."/>
            <person name="Mallez S."/>
            <person name="Becker A."/>
            <person name="Gohl D.M."/>
            <person name="Silverstein K.A.T."/>
            <person name="Koren S."/>
            <person name="Bechman K.B."/>
            <person name="Herman A."/>
            <person name="Abrahante J.E."/>
            <person name="Garbe J."/>
        </authorList>
    </citation>
    <scope>NUCLEOTIDE SEQUENCE</scope>
    <source>
        <strain evidence="1">Duluth1</strain>
        <tissue evidence="1">Whole animal</tissue>
    </source>
</reference>